<comment type="caution">
    <text evidence="21">The sequence shown here is derived from an EMBL/GenBank/DDBJ whole genome shotgun (WGS) entry which is preliminary data.</text>
</comment>
<sequence>MSRMKQILNKLGNFLDHSKVFHILLLSISILTLIGLMYLTYLLNEEVDLSNLDTELMKPTIIYDKDNEEASKITANKMEGVSINEVPEHVIDAVLSIEDHRFYEHHGIDMKGIIRAAFENLFAGGIVQGGSTITQQLAKNTILTPEKTYERKIKEVVIAGQIEQQYSKDEILEMYLNQIYFGHGAWGIQNASRVYFGKNVEDVTLAEAAMLAGLIHSPSALDPYKNFESAKKRQGVVLAQMKAFDEINETEYDKALVEDIQLKELSDPLKGKYPYYVDQVIYEAVRKYGLEQDDLLTGGYKIYTELDQNMQEVVEKVYAEDGNFTVGSNPNEQPESAAVLLDPNDGGVRALVGGRSDHVFLGYNRATQLKAQPGSTMKPLAVYTPALEEGYGIKDLLLDEKTEFAGGYSPKNNNNQYDGEVPMFEAVYKSKNIPAVWLLNEIGIQTGMDAVERFGIKLDKGNRQLGLALGGGSIAVSPLKMAQAYSALANEGVMHEGHLIKRIVNKSGETVASFEGKEKKVTTKQVAKDMTTMLKGVVDHESGTGRYAKVDGWDIAGKTGSTQVDGVTAANAIKDQWFVGYSPNLVGAVWSGYDKTTSQQYLVRDSTKGSAIIFQKIMSGALPNVENEKFDVPSVYELEKEVEKKTLRELWEEQKKKINDSFNEWIDRWRGN</sequence>
<feature type="transmembrane region" description="Helical" evidence="18">
    <location>
        <begin position="20"/>
        <end position="43"/>
    </location>
</feature>
<evidence type="ECO:0000313" key="22">
    <source>
        <dbReference type="Proteomes" id="UP000239663"/>
    </source>
</evidence>
<dbReference type="Pfam" id="PF00905">
    <property type="entry name" value="Transpeptidase"/>
    <property type="match status" value="1"/>
</dbReference>
<evidence type="ECO:0000313" key="21">
    <source>
        <dbReference type="EMBL" id="PQD95554.1"/>
    </source>
</evidence>
<evidence type="ECO:0000256" key="13">
    <source>
        <dbReference type="ARBA" id="ARBA00023136"/>
    </source>
</evidence>
<comment type="similarity">
    <text evidence="2">In the N-terminal section; belongs to the glycosyltransferase 51 family.</text>
</comment>
<dbReference type="Proteomes" id="UP000239663">
    <property type="component" value="Unassembled WGS sequence"/>
</dbReference>
<dbReference type="GO" id="GO:0008658">
    <property type="term" value="F:penicillin binding"/>
    <property type="evidence" value="ECO:0007669"/>
    <property type="project" value="InterPro"/>
</dbReference>
<dbReference type="InterPro" id="IPR001460">
    <property type="entry name" value="PCN-bd_Tpept"/>
</dbReference>
<evidence type="ECO:0000259" key="20">
    <source>
        <dbReference type="Pfam" id="PF00912"/>
    </source>
</evidence>
<feature type="domain" description="Glycosyl transferase family 51" evidence="20">
    <location>
        <begin position="70"/>
        <end position="242"/>
    </location>
</feature>
<evidence type="ECO:0000256" key="12">
    <source>
        <dbReference type="ARBA" id="ARBA00022989"/>
    </source>
</evidence>
<keyword evidence="14" id="KW-0511">Multifunctional enzyme</keyword>
<dbReference type="PANTHER" id="PTHR32282:SF32">
    <property type="entry name" value="PENICILLIN-BINDING PROTEIN 2A"/>
    <property type="match status" value="1"/>
</dbReference>
<keyword evidence="12 18" id="KW-1133">Transmembrane helix</keyword>
<name>A0A2S7N0I8_9BACI</name>
<evidence type="ECO:0000256" key="2">
    <source>
        <dbReference type="ARBA" id="ARBA00007739"/>
    </source>
</evidence>
<keyword evidence="13 18" id="KW-0472">Membrane</keyword>
<evidence type="ECO:0000256" key="8">
    <source>
        <dbReference type="ARBA" id="ARBA00022692"/>
    </source>
</evidence>
<gene>
    <name evidence="21" type="ORF">CYL18_09735</name>
</gene>
<evidence type="ECO:0000256" key="17">
    <source>
        <dbReference type="ARBA" id="ARBA00049902"/>
    </source>
</evidence>
<proteinExistence type="inferred from homology"/>
<dbReference type="GO" id="GO:0071555">
    <property type="term" value="P:cell wall organization"/>
    <property type="evidence" value="ECO:0007669"/>
    <property type="project" value="UniProtKB-KW"/>
</dbReference>
<dbReference type="GO" id="GO:0008360">
    <property type="term" value="P:regulation of cell shape"/>
    <property type="evidence" value="ECO:0007669"/>
    <property type="project" value="UniProtKB-KW"/>
</dbReference>
<evidence type="ECO:0000256" key="3">
    <source>
        <dbReference type="ARBA" id="ARBA00022475"/>
    </source>
</evidence>
<keyword evidence="10" id="KW-0133">Cell shape</keyword>
<reference evidence="21 22" key="1">
    <citation type="submission" date="2017-12" db="EMBL/GenBank/DDBJ databases">
        <title>Taxonomic description and draft genome of Pradoshia cofamensis Gen. nov., sp. nov., a thermotolerant bacillale isolated from anterior gut of earthworm Eisenia fetida.</title>
        <authorList>
            <person name="Saha T."/>
            <person name="Chakraborty R."/>
        </authorList>
    </citation>
    <scope>NUCLEOTIDE SEQUENCE [LARGE SCALE GENOMIC DNA]</scope>
    <source>
        <strain evidence="21 22">EAG3</strain>
    </source>
</reference>
<evidence type="ECO:0000256" key="5">
    <source>
        <dbReference type="ARBA" id="ARBA00022670"/>
    </source>
</evidence>
<dbReference type="RefSeq" id="WP_104849308.1">
    <property type="nucleotide sequence ID" value="NZ_PKOZ01000004.1"/>
</dbReference>
<evidence type="ECO:0000259" key="19">
    <source>
        <dbReference type="Pfam" id="PF00905"/>
    </source>
</evidence>
<keyword evidence="6" id="KW-0328">Glycosyltransferase</keyword>
<organism evidence="21 22">
    <name type="scientific">Pradoshia eiseniae</name>
    <dbReference type="NCBI Taxonomy" id="2064768"/>
    <lineage>
        <taxon>Bacteria</taxon>
        <taxon>Bacillati</taxon>
        <taxon>Bacillota</taxon>
        <taxon>Bacilli</taxon>
        <taxon>Bacillales</taxon>
        <taxon>Bacillaceae</taxon>
        <taxon>Pradoshia</taxon>
    </lineage>
</organism>
<evidence type="ECO:0000256" key="15">
    <source>
        <dbReference type="ARBA" id="ARBA00023316"/>
    </source>
</evidence>
<keyword evidence="7" id="KW-0808">Transferase</keyword>
<dbReference type="NCBIfam" id="TIGR02074">
    <property type="entry name" value="PBP_1a_fam"/>
    <property type="match status" value="1"/>
</dbReference>
<dbReference type="InterPro" id="IPR050396">
    <property type="entry name" value="Glycosyltr_51/Transpeptidase"/>
</dbReference>
<dbReference type="SUPFAM" id="SSF56601">
    <property type="entry name" value="beta-lactamase/transpeptidase-like"/>
    <property type="match status" value="1"/>
</dbReference>
<keyword evidence="15" id="KW-0961">Cell wall biogenesis/degradation</keyword>
<comment type="catalytic activity">
    <reaction evidence="16">
        <text>Preferential cleavage: (Ac)2-L-Lys-D-Ala-|-D-Ala. Also transpeptidation of peptidyl-alanyl moieties that are N-acyl substituents of D-alanine.</text>
        <dbReference type="EC" id="3.4.16.4"/>
    </reaction>
</comment>
<dbReference type="InterPro" id="IPR001264">
    <property type="entry name" value="Glyco_trans_51"/>
</dbReference>
<evidence type="ECO:0000256" key="10">
    <source>
        <dbReference type="ARBA" id="ARBA00022960"/>
    </source>
</evidence>
<evidence type="ECO:0000256" key="7">
    <source>
        <dbReference type="ARBA" id="ARBA00022679"/>
    </source>
</evidence>
<dbReference type="InterPro" id="IPR036950">
    <property type="entry name" value="PBP_transglycosylase"/>
</dbReference>
<dbReference type="GO" id="GO:0006508">
    <property type="term" value="P:proteolysis"/>
    <property type="evidence" value="ECO:0007669"/>
    <property type="project" value="UniProtKB-KW"/>
</dbReference>
<keyword evidence="8 18" id="KW-0812">Transmembrane</keyword>
<comment type="catalytic activity">
    <reaction evidence="17">
        <text>[GlcNAc-(1-&gt;4)-Mur2Ac(oyl-L-Ala-gamma-D-Glu-L-Lys-D-Ala-D-Ala)](n)-di-trans,octa-cis-undecaprenyl diphosphate + beta-D-GlcNAc-(1-&gt;4)-Mur2Ac(oyl-L-Ala-gamma-D-Glu-L-Lys-D-Ala-D-Ala)-di-trans,octa-cis-undecaprenyl diphosphate = [GlcNAc-(1-&gt;4)-Mur2Ac(oyl-L-Ala-gamma-D-Glu-L-Lys-D-Ala-D-Ala)](n+1)-di-trans,octa-cis-undecaprenyl diphosphate + di-trans,octa-cis-undecaprenyl diphosphate + H(+)</text>
        <dbReference type="Rhea" id="RHEA:23708"/>
        <dbReference type="Rhea" id="RHEA-COMP:9602"/>
        <dbReference type="Rhea" id="RHEA-COMP:9603"/>
        <dbReference type="ChEBI" id="CHEBI:15378"/>
        <dbReference type="ChEBI" id="CHEBI:58405"/>
        <dbReference type="ChEBI" id="CHEBI:60033"/>
        <dbReference type="ChEBI" id="CHEBI:78435"/>
        <dbReference type="EC" id="2.4.99.28"/>
    </reaction>
</comment>
<dbReference type="GO" id="GO:0008955">
    <property type="term" value="F:peptidoglycan glycosyltransferase activity"/>
    <property type="evidence" value="ECO:0007669"/>
    <property type="project" value="UniProtKB-EC"/>
</dbReference>
<dbReference type="InterPro" id="IPR012338">
    <property type="entry name" value="Beta-lactam/transpept-like"/>
</dbReference>
<dbReference type="SUPFAM" id="SSF53955">
    <property type="entry name" value="Lysozyme-like"/>
    <property type="match status" value="1"/>
</dbReference>
<keyword evidence="5" id="KW-0645">Protease</keyword>
<evidence type="ECO:0000256" key="11">
    <source>
        <dbReference type="ARBA" id="ARBA00022984"/>
    </source>
</evidence>
<evidence type="ECO:0000256" key="18">
    <source>
        <dbReference type="SAM" id="Phobius"/>
    </source>
</evidence>
<dbReference type="EMBL" id="PKOZ01000004">
    <property type="protein sequence ID" value="PQD95554.1"/>
    <property type="molecule type" value="Genomic_DNA"/>
</dbReference>
<comment type="similarity">
    <text evidence="1">In the C-terminal section; belongs to the transpeptidase family.</text>
</comment>
<protein>
    <submittedName>
        <fullName evidence="21">Penicillin-binding protein</fullName>
    </submittedName>
</protein>
<evidence type="ECO:0000256" key="9">
    <source>
        <dbReference type="ARBA" id="ARBA00022801"/>
    </source>
</evidence>
<keyword evidence="22" id="KW-1185">Reference proteome</keyword>
<keyword evidence="9" id="KW-0378">Hydrolase</keyword>
<feature type="domain" description="Penicillin-binding protein transpeptidase" evidence="19">
    <location>
        <begin position="337"/>
        <end position="618"/>
    </location>
</feature>
<evidence type="ECO:0000256" key="1">
    <source>
        <dbReference type="ARBA" id="ARBA00007090"/>
    </source>
</evidence>
<dbReference type="GO" id="GO:0009002">
    <property type="term" value="F:serine-type D-Ala-D-Ala carboxypeptidase activity"/>
    <property type="evidence" value="ECO:0007669"/>
    <property type="project" value="UniProtKB-EC"/>
</dbReference>
<accession>A0A2S7N0I8</accession>
<evidence type="ECO:0000256" key="16">
    <source>
        <dbReference type="ARBA" id="ARBA00034000"/>
    </source>
</evidence>
<dbReference type="Gene3D" id="3.40.710.10">
    <property type="entry name" value="DD-peptidase/beta-lactamase superfamily"/>
    <property type="match status" value="1"/>
</dbReference>
<dbReference type="GO" id="GO:0030288">
    <property type="term" value="C:outer membrane-bounded periplasmic space"/>
    <property type="evidence" value="ECO:0007669"/>
    <property type="project" value="TreeGrafter"/>
</dbReference>
<dbReference type="InterPro" id="IPR023346">
    <property type="entry name" value="Lysozyme-like_dom_sf"/>
</dbReference>
<evidence type="ECO:0000256" key="6">
    <source>
        <dbReference type="ARBA" id="ARBA00022676"/>
    </source>
</evidence>
<dbReference type="GO" id="GO:0009252">
    <property type="term" value="P:peptidoglycan biosynthetic process"/>
    <property type="evidence" value="ECO:0007669"/>
    <property type="project" value="UniProtKB-KW"/>
</dbReference>
<evidence type="ECO:0000256" key="4">
    <source>
        <dbReference type="ARBA" id="ARBA00022645"/>
    </source>
</evidence>
<dbReference type="FunFam" id="1.10.3810.10:FF:000001">
    <property type="entry name" value="Penicillin-binding protein 1A"/>
    <property type="match status" value="1"/>
</dbReference>
<dbReference type="Pfam" id="PF00912">
    <property type="entry name" value="Transgly"/>
    <property type="match status" value="1"/>
</dbReference>
<keyword evidence="3" id="KW-1003">Cell membrane</keyword>
<dbReference type="AlphaFoldDB" id="A0A2S7N0I8"/>
<keyword evidence="11" id="KW-0573">Peptidoglycan synthesis</keyword>
<keyword evidence="4" id="KW-0121">Carboxypeptidase</keyword>
<dbReference type="Gene3D" id="1.10.3810.10">
    <property type="entry name" value="Biosynthetic peptidoglycan transglycosylase-like"/>
    <property type="match status" value="1"/>
</dbReference>
<dbReference type="PANTHER" id="PTHR32282">
    <property type="entry name" value="BINDING PROTEIN TRANSPEPTIDASE, PUTATIVE-RELATED"/>
    <property type="match status" value="1"/>
</dbReference>
<evidence type="ECO:0000256" key="14">
    <source>
        <dbReference type="ARBA" id="ARBA00023268"/>
    </source>
</evidence>